<evidence type="ECO:0000259" key="2">
    <source>
        <dbReference type="Pfam" id="PF12849"/>
    </source>
</evidence>
<dbReference type="Proteomes" id="UP000325255">
    <property type="component" value="Unassembled WGS sequence"/>
</dbReference>
<dbReference type="InterPro" id="IPR024370">
    <property type="entry name" value="PBP_domain"/>
</dbReference>
<dbReference type="Pfam" id="PF12849">
    <property type="entry name" value="PBP_like_2"/>
    <property type="match status" value="1"/>
</dbReference>
<sequence length="275" mass="28114">MREPATMLLRNRISAMMLALMLCAGPAGAEVLRAGGTGGATALLVHLGRPFTAQSGIAVDVVPSLGSGGSIAAAADGMIDLVVSARPLTAAERARGLDAVATLRTPFVLATSHPAPSGLAAGAVAGMFVAVKPAWPDGAVLRPILRPRTETDTLVLAALFPGMAAALEQARQRPDLPVAATDQDNADLAEHLEGSLTGITLAQLVLEGRALRLVPLDGVTPSLAGFEAGDWRYGRDFILIARRPAAPAVGRFLQFLHSEAGRAALRAGACLDGGA</sequence>
<dbReference type="SUPFAM" id="SSF53850">
    <property type="entry name" value="Periplasmic binding protein-like II"/>
    <property type="match status" value="1"/>
</dbReference>
<evidence type="ECO:0000313" key="4">
    <source>
        <dbReference type="Proteomes" id="UP000325255"/>
    </source>
</evidence>
<evidence type="ECO:0000256" key="1">
    <source>
        <dbReference type="SAM" id="SignalP"/>
    </source>
</evidence>
<name>A0A5M6IQ71_9PROT</name>
<dbReference type="EMBL" id="VWPK01000033">
    <property type="protein sequence ID" value="KAA5610420.1"/>
    <property type="molecule type" value="Genomic_DNA"/>
</dbReference>
<dbReference type="Gene3D" id="3.40.190.10">
    <property type="entry name" value="Periplasmic binding protein-like II"/>
    <property type="match status" value="2"/>
</dbReference>
<feature type="signal peptide" evidence="1">
    <location>
        <begin position="1"/>
        <end position="29"/>
    </location>
</feature>
<dbReference type="OrthoDB" id="5506472at2"/>
<dbReference type="AlphaFoldDB" id="A0A5M6IQ71"/>
<accession>A0A5M6IQ71</accession>
<evidence type="ECO:0000313" key="3">
    <source>
        <dbReference type="EMBL" id="KAA5610420.1"/>
    </source>
</evidence>
<protein>
    <recommendedName>
        <fullName evidence="2">PBP domain-containing protein</fullName>
    </recommendedName>
</protein>
<proteinExistence type="predicted"/>
<gene>
    <name evidence="3" type="ORF">F1189_19550</name>
</gene>
<keyword evidence="1" id="KW-0732">Signal</keyword>
<comment type="caution">
    <text evidence="3">The sequence shown here is derived from an EMBL/GenBank/DDBJ whole genome shotgun (WGS) entry which is preliminary data.</text>
</comment>
<feature type="chain" id="PRO_5024440734" description="PBP domain-containing protein" evidence="1">
    <location>
        <begin position="30"/>
        <end position="275"/>
    </location>
</feature>
<organism evidence="3 4">
    <name type="scientific">Rhodovastum atsumiense</name>
    <dbReference type="NCBI Taxonomy" id="504468"/>
    <lineage>
        <taxon>Bacteria</taxon>
        <taxon>Pseudomonadati</taxon>
        <taxon>Pseudomonadota</taxon>
        <taxon>Alphaproteobacteria</taxon>
        <taxon>Acetobacterales</taxon>
        <taxon>Acetobacteraceae</taxon>
        <taxon>Rhodovastum</taxon>
    </lineage>
</organism>
<keyword evidence="4" id="KW-1185">Reference proteome</keyword>
<reference evidence="3 4" key="1">
    <citation type="submission" date="2019-09" db="EMBL/GenBank/DDBJ databases">
        <title>Genome sequence of Rhodovastum atsumiense, a diverse member of the Acetobacteraceae family of non-sulfur purple photosynthetic bacteria.</title>
        <authorList>
            <person name="Meyer T."/>
            <person name="Kyndt J."/>
        </authorList>
    </citation>
    <scope>NUCLEOTIDE SEQUENCE [LARGE SCALE GENOMIC DNA]</scope>
    <source>
        <strain evidence="3 4">DSM 21279</strain>
    </source>
</reference>
<feature type="domain" description="PBP" evidence="2">
    <location>
        <begin position="30"/>
        <end position="259"/>
    </location>
</feature>